<dbReference type="GO" id="GO:0004497">
    <property type="term" value="F:monooxygenase activity"/>
    <property type="evidence" value="ECO:0007669"/>
    <property type="project" value="InterPro"/>
</dbReference>
<gene>
    <name evidence="1" type="ORF">KFK09_014742</name>
</gene>
<dbReference type="GO" id="GO:0016705">
    <property type="term" value="F:oxidoreductase activity, acting on paired donors, with incorporation or reduction of molecular oxygen"/>
    <property type="evidence" value="ECO:0007669"/>
    <property type="project" value="InterPro"/>
</dbReference>
<dbReference type="SMR" id="A0A8T3B4T0"/>
<accession>A0A8T3B4T0</accession>
<protein>
    <submittedName>
        <fullName evidence="1">Uncharacterized protein</fullName>
    </submittedName>
</protein>
<dbReference type="GO" id="GO:0005506">
    <property type="term" value="F:iron ion binding"/>
    <property type="evidence" value="ECO:0007669"/>
    <property type="project" value="InterPro"/>
</dbReference>
<sequence>MAATAAFSTPNSSPRLPLFSYRTTTTLPPFSITIRSSIADRPSTLSANAPAADLPLRKIPGDYGFPLLGSIKDRFAYFYTEGCDAFFRSRIRRYNSTVFRVNMPPGPPISADPRVIALLDAVSFPILFDTSAVEKRDLFTGTFMPSTDLTGGYRVLLVPRSLRTPSRPAQEAPLLPPIASSPVSHPRVPPRFWFSILISRIRFIKTRESRFWPGE</sequence>
<dbReference type="AlphaFoldDB" id="A0A8T3B4T0"/>
<organism evidence="1 2">
    <name type="scientific">Dendrobium nobile</name>
    <name type="common">Orchid</name>
    <dbReference type="NCBI Taxonomy" id="94219"/>
    <lineage>
        <taxon>Eukaryota</taxon>
        <taxon>Viridiplantae</taxon>
        <taxon>Streptophyta</taxon>
        <taxon>Embryophyta</taxon>
        <taxon>Tracheophyta</taxon>
        <taxon>Spermatophyta</taxon>
        <taxon>Magnoliopsida</taxon>
        <taxon>Liliopsida</taxon>
        <taxon>Asparagales</taxon>
        <taxon>Orchidaceae</taxon>
        <taxon>Epidendroideae</taxon>
        <taxon>Malaxideae</taxon>
        <taxon>Dendrobiinae</taxon>
        <taxon>Dendrobium</taxon>
    </lineage>
</organism>
<dbReference type="EMBL" id="JAGYWB010000011">
    <property type="protein sequence ID" value="KAI0503799.1"/>
    <property type="molecule type" value="Genomic_DNA"/>
</dbReference>
<name>A0A8T3B4T0_DENNO</name>
<dbReference type="OrthoDB" id="2789670at2759"/>
<dbReference type="Gene3D" id="1.10.630.10">
    <property type="entry name" value="Cytochrome P450"/>
    <property type="match status" value="1"/>
</dbReference>
<reference evidence="1" key="1">
    <citation type="journal article" date="2022" name="Front. Genet.">
        <title>Chromosome-Scale Assembly of the Dendrobium nobile Genome Provides Insights Into the Molecular Mechanism of the Biosynthesis of the Medicinal Active Ingredient of Dendrobium.</title>
        <authorList>
            <person name="Xu Q."/>
            <person name="Niu S.-C."/>
            <person name="Li K.-L."/>
            <person name="Zheng P.-J."/>
            <person name="Zhang X.-J."/>
            <person name="Jia Y."/>
            <person name="Liu Y."/>
            <person name="Niu Y.-X."/>
            <person name="Yu L.-H."/>
            <person name="Chen D.-F."/>
            <person name="Zhang G.-Q."/>
        </authorList>
    </citation>
    <scope>NUCLEOTIDE SEQUENCE</scope>
    <source>
        <tissue evidence="1">Leaf</tissue>
    </source>
</reference>
<proteinExistence type="predicted"/>
<evidence type="ECO:0000313" key="2">
    <source>
        <dbReference type="Proteomes" id="UP000829196"/>
    </source>
</evidence>
<comment type="caution">
    <text evidence="1">The sequence shown here is derived from an EMBL/GenBank/DDBJ whole genome shotgun (WGS) entry which is preliminary data.</text>
</comment>
<keyword evidence="2" id="KW-1185">Reference proteome</keyword>
<dbReference type="GO" id="GO:0020037">
    <property type="term" value="F:heme binding"/>
    <property type="evidence" value="ECO:0007669"/>
    <property type="project" value="InterPro"/>
</dbReference>
<dbReference type="InterPro" id="IPR036396">
    <property type="entry name" value="Cyt_P450_sf"/>
</dbReference>
<dbReference type="Proteomes" id="UP000829196">
    <property type="component" value="Unassembled WGS sequence"/>
</dbReference>
<evidence type="ECO:0000313" key="1">
    <source>
        <dbReference type="EMBL" id="KAI0503799.1"/>
    </source>
</evidence>